<keyword evidence="1" id="KW-0472">Membrane</keyword>
<keyword evidence="1" id="KW-0812">Transmembrane</keyword>
<dbReference type="Proteomes" id="UP001498398">
    <property type="component" value="Unassembled WGS sequence"/>
</dbReference>
<keyword evidence="2" id="KW-0732">Signal</keyword>
<proteinExistence type="predicted"/>
<sequence>MALLSLGLLALPVTVIVAQKNITVQELDPSISYNTDVVDWGFPPNNSDSDGDPTGSFFALTANSGAVATFTFTGTAVYYFAPLWPMRIFCKLSIDGGADEVVDLEDYSLPDSGKQTSNISESTAVR</sequence>
<gene>
    <name evidence="3" type="ORF">VKT23_011174</name>
</gene>
<evidence type="ECO:0000256" key="1">
    <source>
        <dbReference type="SAM" id="Phobius"/>
    </source>
</evidence>
<evidence type="ECO:0000313" key="3">
    <source>
        <dbReference type="EMBL" id="KAK7455301.1"/>
    </source>
</evidence>
<organism evidence="3 4">
    <name type="scientific">Marasmiellus scandens</name>
    <dbReference type="NCBI Taxonomy" id="2682957"/>
    <lineage>
        <taxon>Eukaryota</taxon>
        <taxon>Fungi</taxon>
        <taxon>Dikarya</taxon>
        <taxon>Basidiomycota</taxon>
        <taxon>Agaricomycotina</taxon>
        <taxon>Agaricomycetes</taxon>
        <taxon>Agaricomycetidae</taxon>
        <taxon>Agaricales</taxon>
        <taxon>Marasmiineae</taxon>
        <taxon>Omphalotaceae</taxon>
        <taxon>Marasmiellus</taxon>
    </lineage>
</organism>
<dbReference type="EMBL" id="JBANRG010000023">
    <property type="protein sequence ID" value="KAK7455301.1"/>
    <property type="molecule type" value="Genomic_DNA"/>
</dbReference>
<feature type="signal peptide" evidence="2">
    <location>
        <begin position="1"/>
        <end position="18"/>
    </location>
</feature>
<name>A0ABR1JCR0_9AGAR</name>
<reference evidence="3 4" key="1">
    <citation type="submission" date="2024-01" db="EMBL/GenBank/DDBJ databases">
        <title>A draft genome for the cacao thread blight pathogen Marasmiellus scandens.</title>
        <authorList>
            <person name="Baruah I.K."/>
            <person name="Leung J."/>
            <person name="Bukari Y."/>
            <person name="Amoako-Attah I."/>
            <person name="Meinhardt L.W."/>
            <person name="Bailey B.A."/>
            <person name="Cohen S.P."/>
        </authorList>
    </citation>
    <scope>NUCLEOTIDE SEQUENCE [LARGE SCALE GENOMIC DNA]</scope>
    <source>
        <strain evidence="3 4">GH-19</strain>
    </source>
</reference>
<feature type="transmembrane region" description="Helical" evidence="1">
    <location>
        <begin position="57"/>
        <end position="81"/>
    </location>
</feature>
<keyword evidence="1" id="KW-1133">Transmembrane helix</keyword>
<comment type="caution">
    <text evidence="3">The sequence shown here is derived from an EMBL/GenBank/DDBJ whole genome shotgun (WGS) entry which is preliminary data.</text>
</comment>
<keyword evidence="4" id="KW-1185">Reference proteome</keyword>
<feature type="chain" id="PRO_5047442526" evidence="2">
    <location>
        <begin position="19"/>
        <end position="126"/>
    </location>
</feature>
<dbReference type="Gene3D" id="2.60.120.260">
    <property type="entry name" value="Galactose-binding domain-like"/>
    <property type="match status" value="1"/>
</dbReference>
<evidence type="ECO:0000313" key="4">
    <source>
        <dbReference type="Proteomes" id="UP001498398"/>
    </source>
</evidence>
<protein>
    <submittedName>
        <fullName evidence="3">Uncharacterized protein</fullName>
    </submittedName>
</protein>
<evidence type="ECO:0000256" key="2">
    <source>
        <dbReference type="SAM" id="SignalP"/>
    </source>
</evidence>
<accession>A0ABR1JCR0</accession>